<accession>A0A101S5B4</accession>
<dbReference type="Gene3D" id="3.90.550.10">
    <property type="entry name" value="Spore Coat Polysaccharide Biosynthesis Protein SpsA, Chain A"/>
    <property type="match status" value="1"/>
</dbReference>
<organism evidence="1 2">
    <name type="scientific">Streptomyces griseorubiginosus</name>
    <dbReference type="NCBI Taxonomy" id="67304"/>
    <lineage>
        <taxon>Bacteria</taxon>
        <taxon>Bacillati</taxon>
        <taxon>Actinomycetota</taxon>
        <taxon>Actinomycetes</taxon>
        <taxon>Kitasatosporales</taxon>
        <taxon>Streptomycetaceae</taxon>
        <taxon>Streptomyces</taxon>
    </lineage>
</organism>
<dbReference type="AlphaFoldDB" id="A0A101S5B4"/>
<evidence type="ECO:0008006" key="3">
    <source>
        <dbReference type="Google" id="ProtNLM"/>
    </source>
</evidence>
<dbReference type="InterPro" id="IPR029044">
    <property type="entry name" value="Nucleotide-diphossugar_trans"/>
</dbReference>
<sequence>MDDSPVPLPGAAFYTVADRRFFPGLVALLNSLRLTGHEEPLVVVDIGLSPQQREMLADHVLLVEPPSPDMPAVFVAPYGPLRRPAEVAVLIDADIIVTRPLTELTEAARQGRIVAFVDCLPNSHRFHPEWQTTLGLGPLRRRRYLNAGFLAYPHALTERLLPPWTEGQRTIGVAHSRYGSATLDDPFYFADQDVLNAVLAARFEDDELLVLDHRLAPHPPFPGLDLVDRDRLTCRYGDGAEPFLLHHVLAKPWLRATRDTVYSTLMTRLLLAPDVALRLDPPALPLRLREGRAAALDRRRADAVTLVHDHGRHQLGRFGIRTRLARRRARRATR</sequence>
<dbReference type="SUPFAM" id="SSF53448">
    <property type="entry name" value="Nucleotide-diphospho-sugar transferases"/>
    <property type="match status" value="1"/>
</dbReference>
<gene>
    <name evidence="1" type="ORF">AQJ54_13830</name>
</gene>
<dbReference type="Proteomes" id="UP000054375">
    <property type="component" value="Unassembled WGS sequence"/>
</dbReference>
<evidence type="ECO:0000313" key="2">
    <source>
        <dbReference type="Proteomes" id="UP000054375"/>
    </source>
</evidence>
<protein>
    <recommendedName>
        <fullName evidence="3">Glycosyl transferase family 8</fullName>
    </recommendedName>
</protein>
<dbReference type="RefSeq" id="WP_062237444.1">
    <property type="nucleotide sequence ID" value="NZ_JBIATL010000002.1"/>
</dbReference>
<reference evidence="1 2" key="1">
    <citation type="submission" date="2015-10" db="EMBL/GenBank/DDBJ databases">
        <title>Draft genome sequence of Streptomyces griseorubiginosus DSM 40469, type strain for the species Streptomyces griseorubiginosus.</title>
        <authorList>
            <person name="Ruckert C."/>
            <person name="Winkler A."/>
            <person name="Kalinowski J."/>
            <person name="Kampfer P."/>
            <person name="Glaeser S."/>
        </authorList>
    </citation>
    <scope>NUCLEOTIDE SEQUENCE [LARGE SCALE GENOMIC DNA]</scope>
    <source>
        <strain evidence="1 2">DSM 40469</strain>
    </source>
</reference>
<keyword evidence="2" id="KW-1185">Reference proteome</keyword>
<proteinExistence type="predicted"/>
<dbReference type="EMBL" id="LMWV01000008">
    <property type="protein sequence ID" value="KUN67626.1"/>
    <property type="molecule type" value="Genomic_DNA"/>
</dbReference>
<name>A0A101S5B4_9ACTN</name>
<evidence type="ECO:0000313" key="1">
    <source>
        <dbReference type="EMBL" id="KUN67626.1"/>
    </source>
</evidence>
<comment type="caution">
    <text evidence="1">The sequence shown here is derived from an EMBL/GenBank/DDBJ whole genome shotgun (WGS) entry which is preliminary data.</text>
</comment>